<dbReference type="Gene3D" id="3.40.1080.20">
    <property type="entry name" value="Acetyl-CoA hydrolase/transferase C-terminal domain"/>
    <property type="match status" value="1"/>
</dbReference>
<dbReference type="GO" id="GO:0016787">
    <property type="term" value="F:hydrolase activity"/>
    <property type="evidence" value="ECO:0007669"/>
    <property type="project" value="UniProtKB-KW"/>
</dbReference>
<organism evidence="2 3">
    <name type="scientific">Gordonia hydrophobica</name>
    <dbReference type="NCBI Taxonomy" id="40516"/>
    <lineage>
        <taxon>Bacteria</taxon>
        <taxon>Bacillati</taxon>
        <taxon>Actinomycetota</taxon>
        <taxon>Actinomycetes</taxon>
        <taxon>Mycobacteriales</taxon>
        <taxon>Gordoniaceae</taxon>
        <taxon>Gordonia</taxon>
    </lineage>
</organism>
<sequence length="374" mass="39471">MTVALGDGVGAPGRLSDGTDVAEALSAAAAEVGGVRLILGWLPQECSGIDPGSFAEIVVMMPGWGVRKLLAHPSVKFLPTRLGALTGLLAGPCRPDVLITRLAPRDDGFGFATEVSWQQGVVESGARVVAVLDEARVAGGGVIDRDRVEVLGTAGDRPEVVTERAPSREHNALADNVLKWIPDGARLQYGPGQLGTALLRRAEVGLQIDTGLLTPAVLDLQGRGLLRGVPSTTYLLGDDDLYDWAAGREVLHGIEFTHDLGRLSHGDPLFAVNTAVEIDPVGQINVEGVGDNVFGGIGGHPDYCTGARLNPRGLSIIAVPHRFRGNSPLVPALTRPVSTLAHDVDVVVTEHGHADLRDASWEERALRLRTLFDG</sequence>
<dbReference type="InterPro" id="IPR038460">
    <property type="entry name" value="AcetylCoA_hyd_C_sf"/>
</dbReference>
<accession>A0ABZ2U7E1</accession>
<dbReference type="Gene3D" id="3.30.750.70">
    <property type="entry name" value="4-hydroxybutyrate coenzyme like domains"/>
    <property type="match status" value="1"/>
</dbReference>
<dbReference type="SUPFAM" id="SSF100950">
    <property type="entry name" value="NagB/RpiA/CoA transferase-like"/>
    <property type="match status" value="1"/>
</dbReference>
<dbReference type="InterPro" id="IPR037171">
    <property type="entry name" value="NagB/RpiA_transferase-like"/>
</dbReference>
<dbReference type="Pfam" id="PF13336">
    <property type="entry name" value="AcetylCoA_hyd_C"/>
    <property type="match status" value="1"/>
</dbReference>
<dbReference type="EMBL" id="CP136137">
    <property type="protein sequence ID" value="WYY09648.1"/>
    <property type="molecule type" value="Genomic_DNA"/>
</dbReference>
<feature type="domain" description="Acetyl-CoA hydrolase/transferase C-terminal" evidence="1">
    <location>
        <begin position="237"/>
        <end position="368"/>
    </location>
</feature>
<name>A0ABZ2U7E1_9ACTN</name>
<proteinExistence type="predicted"/>
<evidence type="ECO:0000313" key="2">
    <source>
        <dbReference type="EMBL" id="WYY09648.1"/>
    </source>
</evidence>
<evidence type="ECO:0000259" key="1">
    <source>
        <dbReference type="Pfam" id="PF13336"/>
    </source>
</evidence>
<dbReference type="Gene3D" id="3.40.1080.10">
    <property type="entry name" value="Glutaconate Coenzyme A-transferase"/>
    <property type="match status" value="1"/>
</dbReference>
<dbReference type="InterPro" id="IPR046433">
    <property type="entry name" value="ActCoA_hydro"/>
</dbReference>
<dbReference type="PANTHER" id="PTHR21432:SF20">
    <property type="entry name" value="ACETYL-COA HYDROLASE"/>
    <property type="match status" value="1"/>
</dbReference>
<gene>
    <name evidence="2" type="ORF">RVF87_17750</name>
</gene>
<protein>
    <submittedName>
        <fullName evidence="2">Acetyl-CoA hydrolase/transferase C-terminal domain-containing protein</fullName>
    </submittedName>
</protein>
<reference evidence="2 3" key="1">
    <citation type="journal article" date="2023" name="Virus Evol.">
        <title>Computational host range prediction-The good, the bad, and the ugly.</title>
        <authorList>
            <person name="Howell A.A."/>
            <person name="Versoza C.J."/>
            <person name="Pfeifer S.P."/>
        </authorList>
    </citation>
    <scope>NUCLEOTIDE SEQUENCE [LARGE SCALE GENOMIC DNA]</scope>
    <source>
        <strain evidence="2 3">1610/1b</strain>
    </source>
</reference>
<evidence type="ECO:0000313" key="3">
    <source>
        <dbReference type="Proteomes" id="UP001479933"/>
    </source>
</evidence>
<dbReference type="PANTHER" id="PTHR21432">
    <property type="entry name" value="ACETYL-COA HYDROLASE-RELATED"/>
    <property type="match status" value="1"/>
</dbReference>
<dbReference type="Proteomes" id="UP001479933">
    <property type="component" value="Chromosome"/>
</dbReference>
<keyword evidence="3" id="KW-1185">Reference proteome</keyword>
<dbReference type="InterPro" id="IPR026888">
    <property type="entry name" value="AcetylCoA_hyd_C"/>
</dbReference>
<keyword evidence="2" id="KW-0378">Hydrolase</keyword>